<evidence type="ECO:0000256" key="1">
    <source>
        <dbReference type="SAM" id="Phobius"/>
    </source>
</evidence>
<proteinExistence type="predicted"/>
<dbReference type="InterPro" id="IPR037120">
    <property type="entry name" value="Haem_peroxidase_sf_animal"/>
</dbReference>
<accession>X6P8D1</accession>
<keyword evidence="4" id="KW-1185">Reference proteome</keyword>
<dbReference type="PROSITE" id="PS50292">
    <property type="entry name" value="PEROXIDASE_3"/>
    <property type="match status" value="1"/>
</dbReference>
<protein>
    <submittedName>
        <fullName evidence="3">Peroxidase</fullName>
    </submittedName>
</protein>
<dbReference type="InterPro" id="IPR010255">
    <property type="entry name" value="Haem_peroxidase_sf"/>
</dbReference>
<dbReference type="GO" id="GO:0004601">
    <property type="term" value="F:peroxidase activity"/>
    <property type="evidence" value="ECO:0007669"/>
    <property type="project" value="UniProtKB-KW"/>
</dbReference>
<feature type="transmembrane region" description="Helical" evidence="1">
    <location>
        <begin position="392"/>
        <end position="411"/>
    </location>
</feature>
<dbReference type="OrthoDB" id="823504at2759"/>
<dbReference type="PROSITE" id="PS50836">
    <property type="entry name" value="DOMON"/>
    <property type="match status" value="1"/>
</dbReference>
<evidence type="ECO:0000259" key="2">
    <source>
        <dbReference type="PROSITE" id="PS50836"/>
    </source>
</evidence>
<organism evidence="3 4">
    <name type="scientific">Reticulomyxa filosa</name>
    <dbReference type="NCBI Taxonomy" id="46433"/>
    <lineage>
        <taxon>Eukaryota</taxon>
        <taxon>Sar</taxon>
        <taxon>Rhizaria</taxon>
        <taxon>Retaria</taxon>
        <taxon>Foraminifera</taxon>
        <taxon>Monothalamids</taxon>
        <taxon>Reticulomyxidae</taxon>
        <taxon>Reticulomyxa</taxon>
    </lineage>
</organism>
<dbReference type="Pfam" id="PF03351">
    <property type="entry name" value="DOMON"/>
    <property type="match status" value="1"/>
</dbReference>
<sequence>MLPLIYGSVDKVDLYIGGLLERPEAETDDRTASAILGALFAAIVRDQFSRLFAGDRLLYIWNSTLLAFVQGTTLGEVIERNSEIVNISSVSMFNNLQSVASTSNSNTYIDSAGNSWAQVALLDSRLRMRWRIDSKHSELHMNFGLQVGDSSEGFIGFGIGKGSTMQGKDIVKMMWYGNAQTLEIQDCYSPNWMPVADTSKGYSNDVTPTLMKLQDGYIEFEFHRPLAATDKWDHPILTGDQNFIVSINTKSYVNKHATNDRSPGRINWYTGDAVQTPVSFTRVLLGHGLTMIALFLICYPISAVIARYFRHTKNWREVHKMIGSLGTMTCVTAVGHVSNFWLNNFSRGESYFPVKFAHLIISLTINVLAPYTAHLGWARLRPIDNEFLLSPYPWYIFPFLCLLIGELYRRYGTRLYNNWDQPFTHTYHVFSLSEIGEKVSAGAAWVMLTLRFLVFSYMFSSLFWNREIVLCVCLCLCL</sequence>
<dbReference type="SUPFAM" id="SSF48113">
    <property type="entry name" value="Heme-dependent peroxidases"/>
    <property type="match status" value="1"/>
</dbReference>
<keyword evidence="3" id="KW-0575">Peroxidase</keyword>
<gene>
    <name evidence="3" type="ORF">RFI_02655</name>
</gene>
<comment type="caution">
    <text evidence="3">The sequence shown here is derived from an EMBL/GenBank/DDBJ whole genome shotgun (WGS) entry which is preliminary data.</text>
</comment>
<dbReference type="InterPro" id="IPR019791">
    <property type="entry name" value="Haem_peroxidase_animal"/>
</dbReference>
<name>X6P8D1_RETFI</name>
<dbReference type="GO" id="GO:0006979">
    <property type="term" value="P:response to oxidative stress"/>
    <property type="evidence" value="ECO:0007669"/>
    <property type="project" value="InterPro"/>
</dbReference>
<dbReference type="Pfam" id="PF03098">
    <property type="entry name" value="An_peroxidase"/>
    <property type="match status" value="1"/>
</dbReference>
<feature type="transmembrane region" description="Helical" evidence="1">
    <location>
        <begin position="321"/>
        <end position="341"/>
    </location>
</feature>
<dbReference type="Gene3D" id="1.10.640.10">
    <property type="entry name" value="Haem peroxidase domain superfamily, animal type"/>
    <property type="match status" value="1"/>
</dbReference>
<feature type="transmembrane region" description="Helical" evidence="1">
    <location>
        <begin position="439"/>
        <end position="459"/>
    </location>
</feature>
<evidence type="ECO:0000313" key="4">
    <source>
        <dbReference type="Proteomes" id="UP000023152"/>
    </source>
</evidence>
<keyword evidence="1" id="KW-1133">Transmembrane helix</keyword>
<keyword evidence="1" id="KW-0472">Membrane</keyword>
<dbReference type="GO" id="GO:0020037">
    <property type="term" value="F:heme binding"/>
    <property type="evidence" value="ECO:0007669"/>
    <property type="project" value="InterPro"/>
</dbReference>
<dbReference type="AlphaFoldDB" id="X6P8D1"/>
<dbReference type="Proteomes" id="UP000023152">
    <property type="component" value="Unassembled WGS sequence"/>
</dbReference>
<dbReference type="EMBL" id="ASPP01002565">
    <property type="protein sequence ID" value="ETO34441.1"/>
    <property type="molecule type" value="Genomic_DNA"/>
</dbReference>
<dbReference type="InterPro" id="IPR005018">
    <property type="entry name" value="DOMON_domain"/>
</dbReference>
<feature type="transmembrane region" description="Helical" evidence="1">
    <location>
        <begin position="284"/>
        <end position="309"/>
    </location>
</feature>
<feature type="transmembrane region" description="Helical" evidence="1">
    <location>
        <begin position="356"/>
        <end position="380"/>
    </location>
</feature>
<reference evidence="3 4" key="1">
    <citation type="journal article" date="2013" name="Curr. Biol.">
        <title>The Genome of the Foraminiferan Reticulomyxa filosa.</title>
        <authorList>
            <person name="Glockner G."/>
            <person name="Hulsmann N."/>
            <person name="Schleicher M."/>
            <person name="Noegel A.A."/>
            <person name="Eichinger L."/>
            <person name="Gallinger C."/>
            <person name="Pawlowski J."/>
            <person name="Sierra R."/>
            <person name="Euteneuer U."/>
            <person name="Pillet L."/>
            <person name="Moustafa A."/>
            <person name="Platzer M."/>
            <person name="Groth M."/>
            <person name="Szafranski K."/>
            <person name="Schliwa M."/>
        </authorList>
    </citation>
    <scope>NUCLEOTIDE SEQUENCE [LARGE SCALE GENOMIC DNA]</scope>
</reference>
<keyword evidence="3" id="KW-0560">Oxidoreductase</keyword>
<feature type="domain" description="DOMON" evidence="2">
    <location>
        <begin position="124"/>
        <end position="248"/>
    </location>
</feature>
<keyword evidence="1" id="KW-0812">Transmembrane</keyword>
<evidence type="ECO:0000313" key="3">
    <source>
        <dbReference type="EMBL" id="ETO34441.1"/>
    </source>
</evidence>